<protein>
    <recommendedName>
        <fullName evidence="3">Cold-shock protein</fullName>
    </recommendedName>
</protein>
<dbReference type="RefSeq" id="WP_189136575.1">
    <property type="nucleotide sequence ID" value="NZ_BMNK01000001.1"/>
</dbReference>
<dbReference type="EMBL" id="BMNK01000001">
    <property type="protein sequence ID" value="GGP00835.1"/>
    <property type="molecule type" value="Genomic_DNA"/>
</dbReference>
<accession>A0A918E1V8</accession>
<proteinExistence type="predicted"/>
<gene>
    <name evidence="1" type="ORF">GCM10012278_02440</name>
</gene>
<evidence type="ECO:0008006" key="3">
    <source>
        <dbReference type="Google" id="ProtNLM"/>
    </source>
</evidence>
<name>A0A918E1V8_9ACTN</name>
<keyword evidence="2" id="KW-1185">Reference proteome</keyword>
<dbReference type="AlphaFoldDB" id="A0A918E1V8"/>
<reference evidence="1" key="1">
    <citation type="journal article" date="2014" name="Int. J. Syst. Evol. Microbiol.">
        <title>Complete genome sequence of Corynebacterium casei LMG S-19264T (=DSM 44701T), isolated from a smear-ripened cheese.</title>
        <authorList>
            <consortium name="US DOE Joint Genome Institute (JGI-PGF)"/>
            <person name="Walter F."/>
            <person name="Albersmeier A."/>
            <person name="Kalinowski J."/>
            <person name="Ruckert C."/>
        </authorList>
    </citation>
    <scope>NUCLEOTIDE SEQUENCE</scope>
    <source>
        <strain evidence="1">CGMCC 4.7430</strain>
    </source>
</reference>
<reference evidence="1" key="2">
    <citation type="submission" date="2020-09" db="EMBL/GenBank/DDBJ databases">
        <authorList>
            <person name="Sun Q."/>
            <person name="Zhou Y."/>
        </authorList>
    </citation>
    <scope>NUCLEOTIDE SEQUENCE</scope>
    <source>
        <strain evidence="1">CGMCC 4.7430</strain>
    </source>
</reference>
<organism evidence="1 2">
    <name type="scientific">Nonomuraea glycinis</name>
    <dbReference type="NCBI Taxonomy" id="2047744"/>
    <lineage>
        <taxon>Bacteria</taxon>
        <taxon>Bacillati</taxon>
        <taxon>Actinomycetota</taxon>
        <taxon>Actinomycetes</taxon>
        <taxon>Streptosporangiales</taxon>
        <taxon>Streptosporangiaceae</taxon>
        <taxon>Nonomuraea</taxon>
    </lineage>
</organism>
<evidence type="ECO:0000313" key="1">
    <source>
        <dbReference type="EMBL" id="GGP00835.1"/>
    </source>
</evidence>
<dbReference type="Proteomes" id="UP000660745">
    <property type="component" value="Unassembled WGS sequence"/>
</dbReference>
<comment type="caution">
    <text evidence="1">The sequence shown here is derived from an EMBL/GenBank/DDBJ whole genome shotgun (WGS) entry which is preliminary data.</text>
</comment>
<sequence>MQATVRSFDETTRSGSVFLDDGTVLAFPTHAFDAGPLRLLRTGQRVNLALADGEITYVTLSTFALP</sequence>
<evidence type="ECO:0000313" key="2">
    <source>
        <dbReference type="Proteomes" id="UP000660745"/>
    </source>
</evidence>